<accession>A0A972GYN9</accession>
<keyword evidence="7" id="KW-1185">Reference proteome</keyword>
<dbReference type="GO" id="GO:0000976">
    <property type="term" value="F:transcription cis-regulatory region binding"/>
    <property type="evidence" value="ECO:0007669"/>
    <property type="project" value="TreeGrafter"/>
</dbReference>
<dbReference type="Pfam" id="PF13377">
    <property type="entry name" value="Peripla_BP_3"/>
    <property type="match status" value="1"/>
</dbReference>
<dbReference type="InterPro" id="IPR046335">
    <property type="entry name" value="LacI/GalR-like_sensor"/>
</dbReference>
<dbReference type="PANTHER" id="PTHR30146">
    <property type="entry name" value="LACI-RELATED TRANSCRIPTIONAL REPRESSOR"/>
    <property type="match status" value="1"/>
</dbReference>
<evidence type="ECO:0000256" key="2">
    <source>
        <dbReference type="ARBA" id="ARBA00023015"/>
    </source>
</evidence>
<dbReference type="InterPro" id="IPR010982">
    <property type="entry name" value="Lambda_DNA-bd_dom_sf"/>
</dbReference>
<keyword evidence="3 6" id="KW-0238">DNA-binding</keyword>
<feature type="domain" description="HTH lacI-type" evidence="5">
    <location>
        <begin position="20"/>
        <end position="74"/>
    </location>
</feature>
<evidence type="ECO:0000256" key="3">
    <source>
        <dbReference type="ARBA" id="ARBA00023125"/>
    </source>
</evidence>
<gene>
    <name evidence="6" type="ORF">GC093_23835</name>
</gene>
<organism evidence="6 7">
    <name type="scientific">Paenibacillus foliorum</name>
    <dbReference type="NCBI Taxonomy" id="2654974"/>
    <lineage>
        <taxon>Bacteria</taxon>
        <taxon>Bacillati</taxon>
        <taxon>Bacillota</taxon>
        <taxon>Bacilli</taxon>
        <taxon>Bacillales</taxon>
        <taxon>Paenibacillaceae</taxon>
        <taxon>Paenibacillus</taxon>
    </lineage>
</organism>
<dbReference type="InterPro" id="IPR028082">
    <property type="entry name" value="Peripla_BP_I"/>
</dbReference>
<evidence type="ECO:0000256" key="4">
    <source>
        <dbReference type="ARBA" id="ARBA00023163"/>
    </source>
</evidence>
<dbReference type="CDD" id="cd01392">
    <property type="entry name" value="HTH_LacI"/>
    <property type="match status" value="1"/>
</dbReference>
<dbReference type="Gene3D" id="1.10.260.40">
    <property type="entry name" value="lambda repressor-like DNA-binding domains"/>
    <property type="match status" value="1"/>
</dbReference>
<evidence type="ECO:0000313" key="6">
    <source>
        <dbReference type="EMBL" id="NOU96227.1"/>
    </source>
</evidence>
<dbReference type="GO" id="GO:0003700">
    <property type="term" value="F:DNA-binding transcription factor activity"/>
    <property type="evidence" value="ECO:0007669"/>
    <property type="project" value="TreeGrafter"/>
</dbReference>
<dbReference type="SUPFAM" id="SSF53822">
    <property type="entry name" value="Periplasmic binding protein-like I"/>
    <property type="match status" value="1"/>
</dbReference>
<dbReference type="Gene3D" id="3.40.50.2300">
    <property type="match status" value="2"/>
</dbReference>
<proteinExistence type="predicted"/>
<dbReference type="PROSITE" id="PS50932">
    <property type="entry name" value="HTH_LACI_2"/>
    <property type="match status" value="1"/>
</dbReference>
<dbReference type="EMBL" id="WHOD01000095">
    <property type="protein sequence ID" value="NOU96227.1"/>
    <property type="molecule type" value="Genomic_DNA"/>
</dbReference>
<keyword evidence="4" id="KW-0804">Transcription</keyword>
<dbReference type="PANTHER" id="PTHR30146:SF148">
    <property type="entry name" value="HTH-TYPE TRANSCRIPTIONAL REPRESSOR PURR-RELATED"/>
    <property type="match status" value="1"/>
</dbReference>
<dbReference type="AlphaFoldDB" id="A0A972GYN9"/>
<name>A0A972GYN9_9BACL</name>
<keyword evidence="2" id="KW-0805">Transcription regulation</keyword>
<sequence>MYPYEPEKGREEALSRKKSVTLKDLADELGVTIQTISKALRGHPGMSEETRQLIWHKANEKGYRTKEQLRQLEQDRIAPYPLFQRRFVLVQSEQSLGFHRLLMQGLHERFAEYGHRITPLVLPQSLQPARFEEWVEEQSILYADGIFIAPRVTPDWFEGRLLQLDAPRILLNYPPPEAKVDSVVWDVYEAMYVCVRTLHRKGHRNIMYVGDISSQRGFILRWQAFVEAMKEVGGDTRMEQHVIEERQTDEQWLDLVEQRFKETTPTAIICGIDEDVTPIYYRLKSLVEIPRQCSFIGFLNEPSTMLPLVDRPSLLIRETGYRAADRMLWRIANPQQPYEHIRLRADFQHGNTVALAQR</sequence>
<dbReference type="SUPFAM" id="SSF47413">
    <property type="entry name" value="lambda repressor-like DNA-binding domains"/>
    <property type="match status" value="1"/>
</dbReference>
<comment type="caution">
    <text evidence="6">The sequence shown here is derived from an EMBL/GenBank/DDBJ whole genome shotgun (WGS) entry which is preliminary data.</text>
</comment>
<dbReference type="Pfam" id="PF00356">
    <property type="entry name" value="LacI"/>
    <property type="match status" value="1"/>
</dbReference>
<dbReference type="InterPro" id="IPR000843">
    <property type="entry name" value="HTH_LacI"/>
</dbReference>
<keyword evidence="1" id="KW-0678">Repressor</keyword>
<protein>
    <submittedName>
        <fullName evidence="6">LacI family DNA-binding transcriptional regulator</fullName>
    </submittedName>
</protein>
<evidence type="ECO:0000259" key="5">
    <source>
        <dbReference type="PROSITE" id="PS50932"/>
    </source>
</evidence>
<reference evidence="6" key="1">
    <citation type="submission" date="2019-10" db="EMBL/GenBank/DDBJ databases">
        <title>Description of Paenibacillus glebae sp. nov.</title>
        <authorList>
            <person name="Carlier A."/>
            <person name="Qi S."/>
        </authorList>
    </citation>
    <scope>NUCLEOTIDE SEQUENCE</scope>
    <source>
        <strain evidence="6">LMG 31456</strain>
    </source>
</reference>
<dbReference type="Proteomes" id="UP000641588">
    <property type="component" value="Unassembled WGS sequence"/>
</dbReference>
<evidence type="ECO:0000256" key="1">
    <source>
        <dbReference type="ARBA" id="ARBA00022491"/>
    </source>
</evidence>
<evidence type="ECO:0000313" key="7">
    <source>
        <dbReference type="Proteomes" id="UP000641588"/>
    </source>
</evidence>
<dbReference type="SMART" id="SM00354">
    <property type="entry name" value="HTH_LACI"/>
    <property type="match status" value="1"/>
</dbReference>